<dbReference type="InterPro" id="IPR036045">
    <property type="entry name" value="Sec1-like_sf"/>
</dbReference>
<dbReference type="AlphaFoldDB" id="A0A371FFV6"/>
<evidence type="ECO:0000313" key="3">
    <source>
        <dbReference type="EMBL" id="RDX77195.1"/>
    </source>
</evidence>
<comment type="similarity">
    <text evidence="1">Belongs to the STXBP/unc-18/SEC1 family.</text>
</comment>
<feature type="compositionally biased region" description="Polar residues" evidence="2">
    <location>
        <begin position="191"/>
        <end position="218"/>
    </location>
</feature>
<name>A0A371FFV6_MUCPR</name>
<protein>
    <submittedName>
        <fullName evidence="3">Protein transport Sec1a</fullName>
    </submittedName>
</protein>
<dbReference type="Gene3D" id="3.40.50.1910">
    <property type="match status" value="1"/>
</dbReference>
<sequence>MSTRDLQKMVQALPQYTEQVEKISLHVEIAGKINTIIRETELRALGQLEQDLVFGDAGAKEVITYLRTKQNSPPEYKLRLLMIYACVYPEKFEGDKGLKLMQLAKLSPDDMKIINNMQLLAGSSSNKKSATAGSGGAFSLKFSNQKTKQAARKDRTEEEETWQLFRFYPVIEELIENLNKGELSKSDYSCKNEPSPSNTRGVPAKGNQQNQTAPTTAPHSMRSRRTANWGRSRTSDDGYSSDSTLKNVTTDFKKMGKRIFVFIIGGATRSELRVCHKLTTKLKREVILGTTSMDDAPQYLSLHGVLSHSESKASIPY</sequence>
<feature type="region of interest" description="Disordered" evidence="2">
    <location>
        <begin position="132"/>
        <end position="155"/>
    </location>
</feature>
<dbReference type="SUPFAM" id="SSF56815">
    <property type="entry name" value="Sec1/munc18-like (SM) proteins"/>
    <property type="match status" value="1"/>
</dbReference>
<proteinExistence type="inferred from homology"/>
<feature type="compositionally biased region" description="Polar residues" evidence="2">
    <location>
        <begin position="229"/>
        <end position="245"/>
    </location>
</feature>
<dbReference type="InterPro" id="IPR001619">
    <property type="entry name" value="Sec1-like"/>
</dbReference>
<feature type="region of interest" description="Disordered" evidence="2">
    <location>
        <begin position="185"/>
        <end position="245"/>
    </location>
</feature>
<gene>
    <name evidence="3" type="primary">SEC1A</name>
    <name evidence="3" type="ORF">CR513_42719</name>
</gene>
<dbReference type="Gene3D" id="3.90.830.10">
    <property type="entry name" value="Syntaxin Binding Protein 1, Chain A, domain 2"/>
    <property type="match status" value="1"/>
</dbReference>
<organism evidence="3 4">
    <name type="scientific">Mucuna pruriens</name>
    <name type="common">Velvet bean</name>
    <name type="synonym">Dolichos pruriens</name>
    <dbReference type="NCBI Taxonomy" id="157652"/>
    <lineage>
        <taxon>Eukaryota</taxon>
        <taxon>Viridiplantae</taxon>
        <taxon>Streptophyta</taxon>
        <taxon>Embryophyta</taxon>
        <taxon>Tracheophyta</taxon>
        <taxon>Spermatophyta</taxon>
        <taxon>Magnoliopsida</taxon>
        <taxon>eudicotyledons</taxon>
        <taxon>Gunneridae</taxon>
        <taxon>Pentapetalae</taxon>
        <taxon>rosids</taxon>
        <taxon>fabids</taxon>
        <taxon>Fabales</taxon>
        <taxon>Fabaceae</taxon>
        <taxon>Papilionoideae</taxon>
        <taxon>50 kb inversion clade</taxon>
        <taxon>NPAAA clade</taxon>
        <taxon>indigoferoid/millettioid clade</taxon>
        <taxon>Phaseoleae</taxon>
        <taxon>Mucuna</taxon>
    </lineage>
</organism>
<keyword evidence="4" id="KW-1185">Reference proteome</keyword>
<dbReference type="Gene3D" id="1.25.40.60">
    <property type="match status" value="1"/>
</dbReference>
<dbReference type="InterPro" id="IPR043127">
    <property type="entry name" value="Sec-1-like_dom3a"/>
</dbReference>
<evidence type="ECO:0000256" key="2">
    <source>
        <dbReference type="SAM" id="MobiDB-lite"/>
    </source>
</evidence>
<dbReference type="EMBL" id="QJKJ01009251">
    <property type="protein sequence ID" value="RDX77195.1"/>
    <property type="molecule type" value="Genomic_DNA"/>
</dbReference>
<dbReference type="InterPro" id="IPR027482">
    <property type="entry name" value="Sec1-like_dom2"/>
</dbReference>
<accession>A0A371FFV6</accession>
<dbReference type="STRING" id="157652.A0A371FFV6"/>
<dbReference type="Pfam" id="PF00995">
    <property type="entry name" value="Sec1"/>
    <property type="match status" value="1"/>
</dbReference>
<dbReference type="PANTHER" id="PTHR11679">
    <property type="entry name" value="VESICLE PROTEIN SORTING-ASSOCIATED"/>
    <property type="match status" value="1"/>
</dbReference>
<evidence type="ECO:0000313" key="4">
    <source>
        <dbReference type="Proteomes" id="UP000257109"/>
    </source>
</evidence>
<comment type="caution">
    <text evidence="3">The sequence shown here is derived from an EMBL/GenBank/DDBJ whole genome shotgun (WGS) entry which is preliminary data.</text>
</comment>
<dbReference type="Proteomes" id="UP000257109">
    <property type="component" value="Unassembled WGS sequence"/>
</dbReference>
<feature type="non-terminal residue" evidence="3">
    <location>
        <position position="317"/>
    </location>
</feature>
<reference evidence="3" key="1">
    <citation type="submission" date="2018-05" db="EMBL/GenBank/DDBJ databases">
        <title>Draft genome of Mucuna pruriens seed.</title>
        <authorList>
            <person name="Nnadi N.E."/>
            <person name="Vos R."/>
            <person name="Hasami M.H."/>
            <person name="Devisetty U.K."/>
            <person name="Aguiy J.C."/>
        </authorList>
    </citation>
    <scope>NUCLEOTIDE SEQUENCE [LARGE SCALE GENOMIC DNA]</scope>
    <source>
        <strain evidence="3">JCA_2017</strain>
    </source>
</reference>
<evidence type="ECO:0000256" key="1">
    <source>
        <dbReference type="ARBA" id="ARBA00009884"/>
    </source>
</evidence>
<dbReference type="OrthoDB" id="2228at2759"/>
<dbReference type="GO" id="GO:0016192">
    <property type="term" value="P:vesicle-mediated transport"/>
    <property type="evidence" value="ECO:0007669"/>
    <property type="project" value="InterPro"/>
</dbReference>